<name>A0A0C3AU64_PILCF</name>
<organism evidence="2 3">
    <name type="scientific">Piloderma croceum (strain F 1598)</name>
    <dbReference type="NCBI Taxonomy" id="765440"/>
    <lineage>
        <taxon>Eukaryota</taxon>
        <taxon>Fungi</taxon>
        <taxon>Dikarya</taxon>
        <taxon>Basidiomycota</taxon>
        <taxon>Agaricomycotina</taxon>
        <taxon>Agaricomycetes</taxon>
        <taxon>Agaricomycetidae</taxon>
        <taxon>Atheliales</taxon>
        <taxon>Atheliaceae</taxon>
        <taxon>Piloderma</taxon>
    </lineage>
</organism>
<evidence type="ECO:0000256" key="1">
    <source>
        <dbReference type="SAM" id="Phobius"/>
    </source>
</evidence>
<protein>
    <submittedName>
        <fullName evidence="2">Uncharacterized protein</fullName>
    </submittedName>
</protein>
<dbReference type="InParanoid" id="A0A0C3AU64"/>
<feature type="transmembrane region" description="Helical" evidence="1">
    <location>
        <begin position="76"/>
        <end position="95"/>
    </location>
</feature>
<dbReference type="Proteomes" id="UP000054166">
    <property type="component" value="Unassembled WGS sequence"/>
</dbReference>
<evidence type="ECO:0000313" key="3">
    <source>
        <dbReference type="Proteomes" id="UP000054166"/>
    </source>
</evidence>
<sequence length="226" mass="25410">MHKSQNLQYIHHPSLTNNPRLTLNLTPSPNNLFLTVHIRMIILQPTICLCNHWLHSPSRKPSTSTHPLYPTKLSKPLLRCLWFLIPFTAILHPYWPLILITVQNISACQRLQTPRSSTSIAPISATTTCPVRTALYVSVSSALRNLATIVIISQIVSCTRWDEVKTFPKKSLSLIRCLKGFSPGSVGTMYTWIIKSYDVLELSFLPPRVSDSYIFVVALASSATRS</sequence>
<gene>
    <name evidence="2" type="ORF">PILCRDRAFT_616312</name>
</gene>
<reference evidence="2 3" key="1">
    <citation type="submission" date="2014-04" db="EMBL/GenBank/DDBJ databases">
        <authorList>
            <consortium name="DOE Joint Genome Institute"/>
            <person name="Kuo A."/>
            <person name="Tarkka M."/>
            <person name="Buscot F."/>
            <person name="Kohler A."/>
            <person name="Nagy L.G."/>
            <person name="Floudas D."/>
            <person name="Copeland A."/>
            <person name="Barry K.W."/>
            <person name="Cichocki N."/>
            <person name="Veneault-Fourrey C."/>
            <person name="LaButti K."/>
            <person name="Lindquist E.A."/>
            <person name="Lipzen A."/>
            <person name="Lundell T."/>
            <person name="Morin E."/>
            <person name="Murat C."/>
            <person name="Sun H."/>
            <person name="Tunlid A."/>
            <person name="Henrissat B."/>
            <person name="Grigoriev I.V."/>
            <person name="Hibbett D.S."/>
            <person name="Martin F."/>
            <person name="Nordberg H.P."/>
            <person name="Cantor M.N."/>
            <person name="Hua S.X."/>
        </authorList>
    </citation>
    <scope>NUCLEOTIDE SEQUENCE [LARGE SCALE GENOMIC DNA]</scope>
    <source>
        <strain evidence="2 3">F 1598</strain>
    </source>
</reference>
<keyword evidence="3" id="KW-1185">Reference proteome</keyword>
<dbReference type="HOGENOM" id="CLU_1225180_0_0_1"/>
<keyword evidence="1" id="KW-0812">Transmembrane</keyword>
<keyword evidence="1" id="KW-0472">Membrane</keyword>
<evidence type="ECO:0000313" key="2">
    <source>
        <dbReference type="EMBL" id="KIM77483.1"/>
    </source>
</evidence>
<dbReference type="AlphaFoldDB" id="A0A0C3AU64"/>
<accession>A0A0C3AU64</accession>
<reference evidence="3" key="2">
    <citation type="submission" date="2015-01" db="EMBL/GenBank/DDBJ databases">
        <title>Evolutionary Origins and Diversification of the Mycorrhizal Mutualists.</title>
        <authorList>
            <consortium name="DOE Joint Genome Institute"/>
            <consortium name="Mycorrhizal Genomics Consortium"/>
            <person name="Kohler A."/>
            <person name="Kuo A."/>
            <person name="Nagy L.G."/>
            <person name="Floudas D."/>
            <person name="Copeland A."/>
            <person name="Barry K.W."/>
            <person name="Cichocki N."/>
            <person name="Veneault-Fourrey C."/>
            <person name="LaButti K."/>
            <person name="Lindquist E.A."/>
            <person name="Lipzen A."/>
            <person name="Lundell T."/>
            <person name="Morin E."/>
            <person name="Murat C."/>
            <person name="Riley R."/>
            <person name="Ohm R."/>
            <person name="Sun H."/>
            <person name="Tunlid A."/>
            <person name="Henrissat B."/>
            <person name="Grigoriev I.V."/>
            <person name="Hibbett D.S."/>
            <person name="Martin F."/>
        </authorList>
    </citation>
    <scope>NUCLEOTIDE SEQUENCE [LARGE SCALE GENOMIC DNA]</scope>
    <source>
        <strain evidence="3">F 1598</strain>
    </source>
</reference>
<dbReference type="EMBL" id="KN833024">
    <property type="protein sequence ID" value="KIM77483.1"/>
    <property type="molecule type" value="Genomic_DNA"/>
</dbReference>
<keyword evidence="1" id="KW-1133">Transmembrane helix</keyword>
<proteinExistence type="predicted"/>